<proteinExistence type="predicted"/>
<dbReference type="InterPro" id="IPR000326">
    <property type="entry name" value="PAP2/HPO"/>
</dbReference>
<name>A0ABW2HN49_9ACTN</name>
<feature type="transmembrane region" description="Helical" evidence="1">
    <location>
        <begin position="145"/>
        <end position="161"/>
    </location>
</feature>
<dbReference type="InterPro" id="IPR036938">
    <property type="entry name" value="PAP2/HPO_sf"/>
</dbReference>
<protein>
    <submittedName>
        <fullName evidence="3">Phosphatase PAP2 family protein</fullName>
    </submittedName>
</protein>
<evidence type="ECO:0000256" key="1">
    <source>
        <dbReference type="SAM" id="Phobius"/>
    </source>
</evidence>
<feature type="transmembrane region" description="Helical" evidence="1">
    <location>
        <begin position="21"/>
        <end position="43"/>
    </location>
</feature>
<evidence type="ECO:0000259" key="2">
    <source>
        <dbReference type="SMART" id="SM00014"/>
    </source>
</evidence>
<dbReference type="SMART" id="SM00014">
    <property type="entry name" value="acidPPc"/>
    <property type="match status" value="1"/>
</dbReference>
<dbReference type="RefSeq" id="WP_378966824.1">
    <property type="nucleotide sequence ID" value="NZ_JBHTBJ010000006.1"/>
</dbReference>
<sequence>MTAVAPRSTTSAARTSATSAPGAGFVLAPLAVAVVAAAGVAAMDAVFVRTATGQYADTTAMRGGDVHHARVVEVLSRTLNGTTLVTLVLVCLVAAGVGVLRRRVDLAIGAGLLVLGANASCRLLKTRLPRPDLSDFPGPNSFPSGHTAAAASVAFALILVLPAAVRGIVALAGAGYVTVIGVATVWAEWHRPSDVAAAVLLVLAWAAFALFVTRLFRRVAVPGDRPSRLVTVPLLAVFLVTGAAGVLGLISVAMNVRMSAALVSSRFAFLAGSAGIAAAVAGGFLIWVWLAARGSAPTSAGRPARRAKGGEK</sequence>
<evidence type="ECO:0000313" key="3">
    <source>
        <dbReference type="EMBL" id="MFC7274647.1"/>
    </source>
</evidence>
<feature type="transmembrane region" description="Helical" evidence="1">
    <location>
        <begin position="267"/>
        <end position="292"/>
    </location>
</feature>
<dbReference type="EMBL" id="JBHTBJ010000006">
    <property type="protein sequence ID" value="MFC7274647.1"/>
    <property type="molecule type" value="Genomic_DNA"/>
</dbReference>
<dbReference type="SUPFAM" id="SSF48317">
    <property type="entry name" value="Acid phosphatase/Vanadium-dependent haloperoxidase"/>
    <property type="match status" value="1"/>
</dbReference>
<evidence type="ECO:0000313" key="4">
    <source>
        <dbReference type="Proteomes" id="UP001596548"/>
    </source>
</evidence>
<reference evidence="4" key="1">
    <citation type="journal article" date="2019" name="Int. J. Syst. Evol. Microbiol.">
        <title>The Global Catalogue of Microorganisms (GCM) 10K type strain sequencing project: providing services to taxonomists for standard genome sequencing and annotation.</title>
        <authorList>
            <consortium name="The Broad Institute Genomics Platform"/>
            <consortium name="The Broad Institute Genome Sequencing Center for Infectious Disease"/>
            <person name="Wu L."/>
            <person name="Ma J."/>
        </authorList>
    </citation>
    <scope>NUCLEOTIDE SEQUENCE [LARGE SCALE GENOMIC DNA]</scope>
    <source>
        <strain evidence="4">XZYJT-10</strain>
    </source>
</reference>
<feature type="transmembrane region" description="Helical" evidence="1">
    <location>
        <begin position="195"/>
        <end position="217"/>
    </location>
</feature>
<keyword evidence="4" id="KW-1185">Reference proteome</keyword>
<feature type="transmembrane region" description="Helical" evidence="1">
    <location>
        <begin position="229"/>
        <end position="255"/>
    </location>
</feature>
<feature type="domain" description="Phosphatidic acid phosphatase type 2/haloperoxidase" evidence="2">
    <location>
        <begin position="103"/>
        <end position="210"/>
    </location>
</feature>
<comment type="caution">
    <text evidence="3">The sequence shown here is derived from an EMBL/GenBank/DDBJ whole genome shotgun (WGS) entry which is preliminary data.</text>
</comment>
<feature type="transmembrane region" description="Helical" evidence="1">
    <location>
        <begin position="168"/>
        <end position="189"/>
    </location>
</feature>
<keyword evidence="1" id="KW-1133">Transmembrane helix</keyword>
<feature type="transmembrane region" description="Helical" evidence="1">
    <location>
        <begin position="79"/>
        <end position="99"/>
    </location>
</feature>
<feature type="transmembrane region" description="Helical" evidence="1">
    <location>
        <begin position="106"/>
        <end position="125"/>
    </location>
</feature>
<keyword evidence="1" id="KW-0812">Transmembrane</keyword>
<organism evidence="3 4">
    <name type="scientific">Paractinoplanes rhizophilus</name>
    <dbReference type="NCBI Taxonomy" id="1416877"/>
    <lineage>
        <taxon>Bacteria</taxon>
        <taxon>Bacillati</taxon>
        <taxon>Actinomycetota</taxon>
        <taxon>Actinomycetes</taxon>
        <taxon>Micromonosporales</taxon>
        <taxon>Micromonosporaceae</taxon>
        <taxon>Paractinoplanes</taxon>
    </lineage>
</organism>
<dbReference type="Gene3D" id="1.20.144.10">
    <property type="entry name" value="Phosphatidic acid phosphatase type 2/haloperoxidase"/>
    <property type="match status" value="1"/>
</dbReference>
<keyword evidence="1" id="KW-0472">Membrane</keyword>
<dbReference type="Proteomes" id="UP001596548">
    <property type="component" value="Unassembled WGS sequence"/>
</dbReference>
<gene>
    <name evidence="3" type="ORF">ACFQS1_11695</name>
</gene>
<dbReference type="Pfam" id="PF01569">
    <property type="entry name" value="PAP2"/>
    <property type="match status" value="1"/>
</dbReference>
<accession>A0ABW2HN49</accession>